<comment type="caution">
    <text evidence="1">The sequence shown here is derived from an EMBL/GenBank/DDBJ whole genome shotgun (WGS) entry which is preliminary data.</text>
</comment>
<protein>
    <submittedName>
        <fullName evidence="1">Uncharacterized protein</fullName>
    </submittedName>
</protein>
<evidence type="ECO:0000313" key="1">
    <source>
        <dbReference type="EMBL" id="CAF1039245.1"/>
    </source>
</evidence>
<reference evidence="1" key="1">
    <citation type="submission" date="2021-02" db="EMBL/GenBank/DDBJ databases">
        <authorList>
            <person name="Nowell W R."/>
        </authorList>
    </citation>
    <scope>NUCLEOTIDE SEQUENCE</scope>
    <source>
        <strain evidence="1">Ploen Becks lab</strain>
    </source>
</reference>
<dbReference type="Proteomes" id="UP000663879">
    <property type="component" value="Unassembled WGS sequence"/>
</dbReference>
<dbReference type="EMBL" id="CAJNOC010004980">
    <property type="protein sequence ID" value="CAF1039245.1"/>
    <property type="molecule type" value="Genomic_DNA"/>
</dbReference>
<name>A0A814JLT7_9BILA</name>
<dbReference type="AlphaFoldDB" id="A0A814JLT7"/>
<accession>A0A814JLT7</accession>
<organism evidence="1 2">
    <name type="scientific">Brachionus calyciflorus</name>
    <dbReference type="NCBI Taxonomy" id="104777"/>
    <lineage>
        <taxon>Eukaryota</taxon>
        <taxon>Metazoa</taxon>
        <taxon>Spiralia</taxon>
        <taxon>Gnathifera</taxon>
        <taxon>Rotifera</taxon>
        <taxon>Eurotatoria</taxon>
        <taxon>Monogononta</taxon>
        <taxon>Pseudotrocha</taxon>
        <taxon>Ploima</taxon>
        <taxon>Brachionidae</taxon>
        <taxon>Brachionus</taxon>
    </lineage>
</organism>
<keyword evidence="2" id="KW-1185">Reference proteome</keyword>
<proteinExistence type="predicted"/>
<gene>
    <name evidence="1" type="ORF">OXX778_LOCUS18265</name>
</gene>
<evidence type="ECO:0000313" key="2">
    <source>
        <dbReference type="Proteomes" id="UP000663879"/>
    </source>
</evidence>
<sequence length="98" mass="11130">MEIVSHRESGLRRLRDSCESSEECQSGRCFKNECAPVKCRSNNDCLLKAGDDQYCRDRGLMKKIFASECVPKKGSRQKCSSKVECLSNRCLPFIKICT</sequence>